<keyword evidence="8 14" id="KW-0067">ATP-binding</keyword>
<evidence type="ECO:0000256" key="4">
    <source>
        <dbReference type="ARBA" id="ARBA00022598"/>
    </source>
</evidence>
<keyword evidence="7 14" id="KW-0862">Zinc</keyword>
<keyword evidence="18" id="KW-1185">Reference proteome</keyword>
<dbReference type="EMBL" id="CP003359">
    <property type="protein sequence ID" value="AGB41962.1"/>
    <property type="molecule type" value="Genomic_DNA"/>
</dbReference>
<name>L0K9J7_HALHC</name>
<dbReference type="SUPFAM" id="SSF55681">
    <property type="entry name" value="Class II aaRS and biotin synthetases"/>
    <property type="match status" value="1"/>
</dbReference>
<dbReference type="SUPFAM" id="SSF55186">
    <property type="entry name" value="ThrRS/AlaRS common domain"/>
    <property type="match status" value="1"/>
</dbReference>
<dbReference type="PATRIC" id="fig|748449.3.peg.1990"/>
<feature type="binding site" evidence="14">
    <location>
        <position position="566"/>
    </location>
    <ligand>
        <name>Zn(2+)</name>
        <dbReference type="ChEBI" id="CHEBI:29105"/>
    </ligand>
</feature>
<keyword evidence="10 14" id="KW-0648">Protein biosynthesis</keyword>
<comment type="similarity">
    <text evidence="2 14">Belongs to the class-II aminoacyl-tRNA synthetase family.</text>
</comment>
<evidence type="ECO:0000259" key="16">
    <source>
        <dbReference type="PROSITE" id="PS50860"/>
    </source>
</evidence>
<evidence type="ECO:0000256" key="13">
    <source>
        <dbReference type="ARBA" id="ARBA00048300"/>
    </source>
</evidence>
<feature type="binding site" evidence="14">
    <location>
        <position position="668"/>
    </location>
    <ligand>
        <name>Zn(2+)</name>
        <dbReference type="ChEBI" id="CHEBI:29105"/>
    </ligand>
</feature>
<dbReference type="InterPro" id="IPR023033">
    <property type="entry name" value="Ala_tRNA_ligase_euk/bac"/>
</dbReference>
<organism evidence="17 18">
    <name type="scientific">Halobacteroides halobius (strain ATCC 35273 / DSM 5150 / MD-1)</name>
    <dbReference type="NCBI Taxonomy" id="748449"/>
    <lineage>
        <taxon>Bacteria</taxon>
        <taxon>Bacillati</taxon>
        <taxon>Bacillota</taxon>
        <taxon>Clostridia</taxon>
        <taxon>Halanaerobiales</taxon>
        <taxon>Halobacteroidaceae</taxon>
        <taxon>Halobacteroides</taxon>
    </lineage>
</organism>
<dbReference type="NCBIfam" id="TIGR00344">
    <property type="entry name" value="alaS"/>
    <property type="match status" value="1"/>
</dbReference>
<evidence type="ECO:0000256" key="6">
    <source>
        <dbReference type="ARBA" id="ARBA00022741"/>
    </source>
</evidence>
<dbReference type="OrthoDB" id="9803884at2"/>
<dbReference type="HOGENOM" id="CLU_004485_1_1_9"/>
<dbReference type="GO" id="GO:0140096">
    <property type="term" value="F:catalytic activity, acting on a protein"/>
    <property type="evidence" value="ECO:0007669"/>
    <property type="project" value="UniProtKB-ARBA"/>
</dbReference>
<dbReference type="InterPro" id="IPR018163">
    <property type="entry name" value="Thr/Ala-tRNA-synth_IIc_edit"/>
</dbReference>
<dbReference type="SUPFAM" id="SSF50447">
    <property type="entry name" value="Translation proteins"/>
    <property type="match status" value="1"/>
</dbReference>
<keyword evidence="3 14" id="KW-0820">tRNA-binding</keyword>
<dbReference type="PANTHER" id="PTHR11777:SF9">
    <property type="entry name" value="ALANINE--TRNA LIGASE, CYTOPLASMIC"/>
    <property type="match status" value="1"/>
</dbReference>
<dbReference type="eggNOG" id="COG0013">
    <property type="taxonomic scope" value="Bacteria"/>
</dbReference>
<dbReference type="KEGG" id="hhl:Halha_2068"/>
<comment type="domain">
    <text evidence="14">Consists of three domains; the N-terminal catalytic domain, the editing domain and the C-terminal C-Ala domain. The editing domain removes incorrectly charged amino acids, while the C-Ala domain, along with tRNA(Ala), serves as a bridge to cooperatively bring together the editing and aminoacylation centers thus stimulating deacylation of misacylated tRNAs.</text>
</comment>
<evidence type="ECO:0000313" key="18">
    <source>
        <dbReference type="Proteomes" id="UP000010880"/>
    </source>
</evidence>
<dbReference type="FunFam" id="3.30.980.10:FF:000004">
    <property type="entry name" value="Alanine--tRNA ligase, cytoplasmic"/>
    <property type="match status" value="1"/>
</dbReference>
<dbReference type="InterPro" id="IPR003156">
    <property type="entry name" value="DHHA1_dom"/>
</dbReference>
<keyword evidence="14" id="KW-0963">Cytoplasm</keyword>
<evidence type="ECO:0000256" key="10">
    <source>
        <dbReference type="ARBA" id="ARBA00022917"/>
    </source>
</evidence>
<feature type="binding site" evidence="14">
    <location>
        <position position="664"/>
    </location>
    <ligand>
        <name>Zn(2+)</name>
        <dbReference type="ChEBI" id="CHEBI:29105"/>
    </ligand>
</feature>
<dbReference type="GO" id="GO:0016740">
    <property type="term" value="F:transferase activity"/>
    <property type="evidence" value="ECO:0007669"/>
    <property type="project" value="UniProtKB-ARBA"/>
</dbReference>
<comment type="catalytic activity">
    <reaction evidence="13 14">
        <text>tRNA(Ala) + L-alanine + ATP = L-alanyl-tRNA(Ala) + AMP + diphosphate</text>
        <dbReference type="Rhea" id="RHEA:12540"/>
        <dbReference type="Rhea" id="RHEA-COMP:9657"/>
        <dbReference type="Rhea" id="RHEA-COMP:9923"/>
        <dbReference type="ChEBI" id="CHEBI:30616"/>
        <dbReference type="ChEBI" id="CHEBI:33019"/>
        <dbReference type="ChEBI" id="CHEBI:57972"/>
        <dbReference type="ChEBI" id="CHEBI:78442"/>
        <dbReference type="ChEBI" id="CHEBI:78497"/>
        <dbReference type="ChEBI" id="CHEBI:456215"/>
        <dbReference type="EC" id="6.1.1.7"/>
    </reaction>
</comment>
<dbReference type="GO" id="GO:0000049">
    <property type="term" value="F:tRNA binding"/>
    <property type="evidence" value="ECO:0007669"/>
    <property type="project" value="UniProtKB-KW"/>
</dbReference>
<dbReference type="Gene3D" id="2.40.30.130">
    <property type="match status" value="1"/>
</dbReference>
<evidence type="ECO:0000256" key="14">
    <source>
        <dbReference type="HAMAP-Rule" id="MF_00036"/>
    </source>
</evidence>
<dbReference type="GO" id="GO:0006419">
    <property type="term" value="P:alanyl-tRNA aminoacylation"/>
    <property type="evidence" value="ECO:0007669"/>
    <property type="project" value="UniProtKB-UniRule"/>
</dbReference>
<dbReference type="STRING" id="748449.Halha_2068"/>
<dbReference type="Gene3D" id="3.30.54.20">
    <property type="match status" value="1"/>
</dbReference>
<feature type="binding site" evidence="14">
    <location>
        <position position="562"/>
    </location>
    <ligand>
        <name>Zn(2+)</name>
        <dbReference type="ChEBI" id="CHEBI:29105"/>
    </ligand>
</feature>
<comment type="function">
    <text evidence="12 14">Catalyzes the attachment of alanine to tRNA(Ala) in a two-step reaction: alanine is first activated by ATP to form Ala-AMP and then transferred to the acceptor end of tRNA(Ala). Also edits incorrectly charged Ser-tRNA(Ala) and Gly-tRNA(Ala) via its editing domain.</text>
</comment>
<dbReference type="InterPro" id="IPR018162">
    <property type="entry name" value="Ala-tRNA-ligase_IIc_anticod-bd"/>
</dbReference>
<dbReference type="SUPFAM" id="SSF101353">
    <property type="entry name" value="Putative anticodon-binding domain of alanyl-tRNA synthetase (AlaRS)"/>
    <property type="match status" value="1"/>
</dbReference>
<accession>L0K9J7</accession>
<dbReference type="AlphaFoldDB" id="L0K9J7"/>
<dbReference type="InterPro" id="IPR009000">
    <property type="entry name" value="Transl_B-barrel_sf"/>
</dbReference>
<evidence type="ECO:0000256" key="11">
    <source>
        <dbReference type="ARBA" id="ARBA00023146"/>
    </source>
</evidence>
<dbReference type="GO" id="GO:0005829">
    <property type="term" value="C:cytosol"/>
    <property type="evidence" value="ECO:0007669"/>
    <property type="project" value="TreeGrafter"/>
</dbReference>
<dbReference type="GO" id="GO:0008270">
    <property type="term" value="F:zinc ion binding"/>
    <property type="evidence" value="ECO:0007669"/>
    <property type="project" value="UniProtKB-UniRule"/>
</dbReference>
<dbReference type="PANTHER" id="PTHR11777">
    <property type="entry name" value="ALANYL-TRNA SYNTHETASE"/>
    <property type="match status" value="1"/>
</dbReference>
<dbReference type="InterPro" id="IPR050058">
    <property type="entry name" value="Ala-tRNA_ligase"/>
</dbReference>
<dbReference type="FunFam" id="3.30.54.20:FF:000001">
    <property type="entry name" value="Alanine--tRNA ligase"/>
    <property type="match status" value="1"/>
</dbReference>
<dbReference type="Pfam" id="PF01411">
    <property type="entry name" value="tRNA-synt_2c"/>
    <property type="match status" value="1"/>
</dbReference>
<evidence type="ECO:0000256" key="1">
    <source>
        <dbReference type="ARBA" id="ARBA00004496"/>
    </source>
</evidence>
<dbReference type="GO" id="GO:0002161">
    <property type="term" value="F:aminoacyl-tRNA deacylase activity"/>
    <property type="evidence" value="ECO:0007669"/>
    <property type="project" value="TreeGrafter"/>
</dbReference>
<evidence type="ECO:0000256" key="12">
    <source>
        <dbReference type="ARBA" id="ARBA00024779"/>
    </source>
</evidence>
<evidence type="ECO:0000256" key="8">
    <source>
        <dbReference type="ARBA" id="ARBA00022840"/>
    </source>
</evidence>
<evidence type="ECO:0000256" key="7">
    <source>
        <dbReference type="ARBA" id="ARBA00022833"/>
    </source>
</evidence>
<dbReference type="PRINTS" id="PR00980">
    <property type="entry name" value="TRNASYNTHALA"/>
</dbReference>
<dbReference type="InterPro" id="IPR045864">
    <property type="entry name" value="aa-tRNA-synth_II/BPL/LPL"/>
</dbReference>
<dbReference type="Gene3D" id="3.10.310.40">
    <property type="match status" value="1"/>
</dbReference>
<sequence length="874" mass="97244">MKSSEIRQRFLDFFAEQDHKVLPSAPLVPQNDPTLLWINAGMAPFKDYFSGSATPPKRRVVTAQKCIRTNDIENVGQTARHQTFFEMLGNFSFGDYFKEEAIQWSYQFLTEKLNLDSDRFLISIYKDDDDAFNIWHKRIGIPTDRIIRMGKDENFWEIGTGPCGPCSEIHYDRGKDYGCEEGCELGCDCDRYLEIWNLVFTQYNKTETGEYLDLPQKNIDTGAGLERLASLLQDKPTNFETDLFMPIIEYITSHCGVEYGQAQESDVAIKVIADHIRSVSFAITDGVLPSNEGRGYVVRRLLRRAVRYAKMLDLKIPFLHTIVAVVVEIMGDHYTALASKQEQIEKIIKQEELRFQETLEQGMDILEDLIDELQKKDKSKIPGKQVFTLYDTYGFPKELTKEIAAEKGFVIDEIGFEEAMEEQRKRAREAREDYDQGHGQLELFKAIRDQIGNTQFVGYDNYQVDSKVLSLVQDEEEVKEIGAGQKAKLVLAKTPFYAEGGGQVGDQGMISFASGQAKVLETEEIAELIVHHIQLEEGEVKVGTKVKASINQQSRKATARNHTATHLLHKALKEILGDHVNQSGSLVTPDKLRFDFSHFEAVTEEELAAIEKQVNNYILKNISVKAEKMDLEEAKAVGATALFGDKYGEQVRLVKAGEYSKELCGGTHVRTTGEIGQFKIVGESGIAAGVRRIEAVTGEEALKHVNQLEDSIVKIANKLKANPSEVVSKVELLQNQIKKLEGEIESLKDKLAASQTKDLVAQVEKINGVPTILHSVDSLDAAGLRKMADELKTELDSGIIVLGSKLENKVLFVAVVTDDLVKEGYHAGEIIGEVAKVAGGGGGGRPNMAQAGGSKPEQLAAALEKAQEIIGSNV</sequence>
<keyword evidence="15" id="KW-0175">Coiled coil</keyword>
<protein>
    <recommendedName>
        <fullName evidence="14">Alanine--tRNA ligase</fullName>
        <ecNumber evidence="14">6.1.1.7</ecNumber>
    </recommendedName>
    <alternativeName>
        <fullName evidence="14">Alanyl-tRNA synthetase</fullName>
        <shortName evidence="14">AlaRS</shortName>
    </alternativeName>
</protein>
<dbReference type="GO" id="GO:0005524">
    <property type="term" value="F:ATP binding"/>
    <property type="evidence" value="ECO:0007669"/>
    <property type="project" value="UniProtKB-UniRule"/>
</dbReference>
<dbReference type="HAMAP" id="MF_00036_B">
    <property type="entry name" value="Ala_tRNA_synth_B"/>
    <property type="match status" value="1"/>
</dbReference>
<dbReference type="PROSITE" id="PS50860">
    <property type="entry name" value="AA_TRNA_LIGASE_II_ALA"/>
    <property type="match status" value="1"/>
</dbReference>
<comment type="subcellular location">
    <subcellularLocation>
        <location evidence="1 14">Cytoplasm</location>
    </subcellularLocation>
</comment>
<dbReference type="FunFam" id="3.10.310.40:FF:000001">
    <property type="entry name" value="Alanine--tRNA ligase"/>
    <property type="match status" value="1"/>
</dbReference>
<dbReference type="CDD" id="cd00673">
    <property type="entry name" value="AlaRS_core"/>
    <property type="match status" value="1"/>
</dbReference>
<proteinExistence type="inferred from homology"/>
<keyword evidence="4 14" id="KW-0436">Ligase</keyword>
<dbReference type="Gene3D" id="3.30.930.10">
    <property type="entry name" value="Bira Bifunctional Protein, Domain 2"/>
    <property type="match status" value="1"/>
</dbReference>
<evidence type="ECO:0000256" key="5">
    <source>
        <dbReference type="ARBA" id="ARBA00022723"/>
    </source>
</evidence>
<dbReference type="EC" id="6.1.1.7" evidence="14"/>
<dbReference type="InterPro" id="IPR012947">
    <property type="entry name" value="tRNA_SAD"/>
</dbReference>
<dbReference type="Pfam" id="PF07973">
    <property type="entry name" value="tRNA_SAD"/>
    <property type="match status" value="1"/>
</dbReference>
<feature type="coiled-coil region" evidence="15">
    <location>
        <begin position="730"/>
        <end position="757"/>
    </location>
</feature>
<keyword evidence="5 14" id="KW-0479">Metal-binding</keyword>
<dbReference type="RefSeq" id="WP_015327676.1">
    <property type="nucleotide sequence ID" value="NC_019978.1"/>
</dbReference>
<feature type="domain" description="Alanyl-transfer RNA synthetases family profile" evidence="16">
    <location>
        <begin position="1"/>
        <end position="707"/>
    </location>
</feature>
<gene>
    <name evidence="14" type="primary">alaS</name>
    <name evidence="17" type="ordered locus">Halha_2068</name>
</gene>
<evidence type="ECO:0000313" key="17">
    <source>
        <dbReference type="EMBL" id="AGB41962.1"/>
    </source>
</evidence>
<keyword evidence="6 14" id="KW-0547">Nucleotide-binding</keyword>
<dbReference type="Gene3D" id="3.30.980.10">
    <property type="entry name" value="Threonyl-trna Synthetase, Chain A, domain 2"/>
    <property type="match status" value="1"/>
</dbReference>
<dbReference type="InterPro" id="IPR018164">
    <property type="entry name" value="Ala-tRNA-synth_IIc_N"/>
</dbReference>
<dbReference type="Pfam" id="PF02272">
    <property type="entry name" value="DHHA1"/>
    <property type="match status" value="1"/>
</dbReference>
<evidence type="ECO:0000256" key="3">
    <source>
        <dbReference type="ARBA" id="ARBA00022555"/>
    </source>
</evidence>
<dbReference type="FunFam" id="2.40.30.130:FF:000001">
    <property type="entry name" value="Alanine--tRNA ligase"/>
    <property type="match status" value="1"/>
</dbReference>
<evidence type="ECO:0000256" key="9">
    <source>
        <dbReference type="ARBA" id="ARBA00022884"/>
    </source>
</evidence>
<dbReference type="InterPro" id="IPR002318">
    <property type="entry name" value="Ala-tRNA-lgiase_IIc"/>
</dbReference>
<dbReference type="Proteomes" id="UP000010880">
    <property type="component" value="Chromosome"/>
</dbReference>
<evidence type="ECO:0000256" key="2">
    <source>
        <dbReference type="ARBA" id="ARBA00008226"/>
    </source>
</evidence>
<dbReference type="GO" id="GO:0004813">
    <property type="term" value="F:alanine-tRNA ligase activity"/>
    <property type="evidence" value="ECO:0007669"/>
    <property type="project" value="UniProtKB-UniRule"/>
</dbReference>
<dbReference type="FunFam" id="3.30.930.10:FF:000004">
    <property type="entry name" value="Alanine--tRNA ligase"/>
    <property type="match status" value="1"/>
</dbReference>
<keyword evidence="11 14" id="KW-0030">Aminoacyl-tRNA synthetase</keyword>
<dbReference type="Gene3D" id="6.10.250.550">
    <property type="match status" value="1"/>
</dbReference>
<comment type="cofactor">
    <cofactor evidence="14">
        <name>Zn(2+)</name>
        <dbReference type="ChEBI" id="CHEBI:29105"/>
    </cofactor>
    <text evidence="14">Binds 1 zinc ion per subunit.</text>
</comment>
<dbReference type="InterPro" id="IPR018165">
    <property type="entry name" value="Ala-tRNA-synth_IIc_core"/>
</dbReference>
<evidence type="ECO:0000256" key="15">
    <source>
        <dbReference type="SAM" id="Coils"/>
    </source>
</evidence>
<keyword evidence="9 14" id="KW-0694">RNA-binding</keyword>
<dbReference type="SMART" id="SM00863">
    <property type="entry name" value="tRNA_SAD"/>
    <property type="match status" value="1"/>
</dbReference>
<reference evidence="18" key="1">
    <citation type="submission" date="2012-02" db="EMBL/GenBank/DDBJ databases">
        <title>The complete genome of Halobacteroides halobius DSM 5150.</title>
        <authorList>
            <person name="Lucas S."/>
            <person name="Copeland A."/>
            <person name="Lapidus A."/>
            <person name="Glavina del Rio T."/>
            <person name="Dalin E."/>
            <person name="Tice H."/>
            <person name="Bruce D."/>
            <person name="Goodwin L."/>
            <person name="Pitluck S."/>
            <person name="Peters L."/>
            <person name="Mikhailova N."/>
            <person name="Gu W."/>
            <person name="Kyrpides N."/>
            <person name="Mavromatis K."/>
            <person name="Ivanova N."/>
            <person name="Brettin T."/>
            <person name="Detter J.C."/>
            <person name="Han C."/>
            <person name="Larimer F."/>
            <person name="Land M."/>
            <person name="Hauser L."/>
            <person name="Markowitz V."/>
            <person name="Cheng J.-F."/>
            <person name="Hugenholtz P."/>
            <person name="Woyke T."/>
            <person name="Wu D."/>
            <person name="Tindall B."/>
            <person name="Pomrenke H."/>
            <person name="Brambilla E."/>
            <person name="Klenk H.-P."/>
            <person name="Eisen J.A."/>
        </authorList>
    </citation>
    <scope>NUCLEOTIDE SEQUENCE [LARGE SCALE GENOMIC DNA]</scope>
    <source>
        <strain evidence="18">ATCC 35273 / DSM 5150 / MD-1</strain>
    </source>
</reference>